<dbReference type="Pfam" id="PF06314">
    <property type="entry name" value="ADC"/>
    <property type="match status" value="1"/>
</dbReference>
<dbReference type="Gene3D" id="2.40.400.10">
    <property type="entry name" value="Acetoacetate decarboxylase-like"/>
    <property type="match status" value="1"/>
</dbReference>
<dbReference type="Pfam" id="PF01494">
    <property type="entry name" value="FAD_binding_3"/>
    <property type="match status" value="1"/>
</dbReference>
<sequence length="722" mass="79026">MPSIQINGGFHRTNGHTNGIESDGAGLHILIVGAGIAGLSAAIGLRDQGHRVEIFEQSQFAKETGAAVHIAPNAHGILKRLGIDLDAIGANKMERVPTTDLVQLTEYDSGGQLRRSIDLNEDNKKWQHEWRLAHRVQIHDALKRTATNPTGKGHPASLHLGSGVAAVDPIDASITLNNGTTVKGDIILAADGVHSVCRAQIPGGDVQPFGSGKSAFRFIIARETALSSPATQAFVERPGELVIWYAKDRRVVMYPTANNSLLNFVCIHPEEESDAGAQWNTNMSLASLLRVYQDFDPGCISLLKMAEPSSLKAWKLLDMAVLPTWINHSLALLGDAAHPFLPHQGQGAGVAMEDAATLAVVLERGLSPSEVPARLKLYEEIRKTRANRIQEYSRLAGVDLKADSGAKFDMIEYTNYNFGHDEFDNSTQKLREYTWAKTPNIYWRMPIAFGPMPGPRQSHLGIPRDAVESTFTSASIKFKTSRTVLQNLFPPGVSNYRFTSPGTVAHCSFSCTTLNKMEWLGGSGYSHIGLYIHGVEYQKADGKVIRGTYMPILFESLTDPIVSGREELGMPKLYTAIDIYRGTESYRIKTGWQGSQWGNFQLHGLKYSSDPATATGKVSGEDDDGILVHRYVPKVGRSFKGEAEAQYSVFVPFAEDMPQPVTKRVWKADTATIDIDALGWDALPTLHHIISRLKEIPIFEVVSAKVVEGDGVPDVGAARRVE</sequence>
<gene>
    <name evidence="7" type="ORF">K461DRAFT_220338</name>
</gene>
<proteinExistence type="inferred from homology"/>
<dbReference type="InterPro" id="IPR050493">
    <property type="entry name" value="FAD-dep_Monooxygenase_BioMet"/>
</dbReference>
<feature type="domain" description="FAD-binding" evidence="6">
    <location>
        <begin position="29"/>
        <end position="390"/>
    </location>
</feature>
<dbReference type="Proteomes" id="UP000799439">
    <property type="component" value="Unassembled WGS sequence"/>
</dbReference>
<keyword evidence="5" id="KW-0503">Monooxygenase</keyword>
<dbReference type="InterPro" id="IPR036188">
    <property type="entry name" value="FAD/NAD-bd_sf"/>
</dbReference>
<organism evidence="7 8">
    <name type="scientific">Myriangium duriaei CBS 260.36</name>
    <dbReference type="NCBI Taxonomy" id="1168546"/>
    <lineage>
        <taxon>Eukaryota</taxon>
        <taxon>Fungi</taxon>
        <taxon>Dikarya</taxon>
        <taxon>Ascomycota</taxon>
        <taxon>Pezizomycotina</taxon>
        <taxon>Dothideomycetes</taxon>
        <taxon>Dothideomycetidae</taxon>
        <taxon>Myriangiales</taxon>
        <taxon>Myriangiaceae</taxon>
        <taxon>Myriangium</taxon>
    </lineage>
</organism>
<comment type="caution">
    <text evidence="7">The sequence shown here is derived from an EMBL/GenBank/DDBJ whole genome shotgun (WGS) entry which is preliminary data.</text>
</comment>
<dbReference type="Gene3D" id="3.50.50.60">
    <property type="entry name" value="FAD/NAD(P)-binding domain"/>
    <property type="match status" value="1"/>
</dbReference>
<evidence type="ECO:0000256" key="3">
    <source>
        <dbReference type="ARBA" id="ARBA00022827"/>
    </source>
</evidence>
<evidence type="ECO:0000256" key="4">
    <source>
        <dbReference type="ARBA" id="ARBA00023002"/>
    </source>
</evidence>
<dbReference type="SUPFAM" id="SSF160104">
    <property type="entry name" value="Acetoacetate decarboxylase-like"/>
    <property type="match status" value="1"/>
</dbReference>
<dbReference type="GO" id="GO:0004497">
    <property type="term" value="F:monooxygenase activity"/>
    <property type="evidence" value="ECO:0007669"/>
    <property type="project" value="UniProtKB-KW"/>
</dbReference>
<accession>A0A9P4MT94</accession>
<dbReference type="InterPro" id="IPR010451">
    <property type="entry name" value="Acetoacetate_decarboxylase"/>
</dbReference>
<name>A0A9P4MT94_9PEZI</name>
<evidence type="ECO:0000256" key="5">
    <source>
        <dbReference type="ARBA" id="ARBA00023033"/>
    </source>
</evidence>
<dbReference type="InterPro" id="IPR023375">
    <property type="entry name" value="ADC_dom_sf"/>
</dbReference>
<evidence type="ECO:0000313" key="7">
    <source>
        <dbReference type="EMBL" id="KAF2158261.1"/>
    </source>
</evidence>
<dbReference type="EMBL" id="ML996081">
    <property type="protein sequence ID" value="KAF2158261.1"/>
    <property type="molecule type" value="Genomic_DNA"/>
</dbReference>
<dbReference type="GO" id="GO:0016829">
    <property type="term" value="F:lyase activity"/>
    <property type="evidence" value="ECO:0007669"/>
    <property type="project" value="InterPro"/>
</dbReference>
<keyword evidence="8" id="KW-1185">Reference proteome</keyword>
<evidence type="ECO:0000259" key="6">
    <source>
        <dbReference type="Pfam" id="PF01494"/>
    </source>
</evidence>
<comment type="similarity">
    <text evidence="1">Belongs to the paxM FAD-dependent monooxygenase family.</text>
</comment>
<dbReference type="SUPFAM" id="SSF54373">
    <property type="entry name" value="FAD-linked reductases, C-terminal domain"/>
    <property type="match status" value="1"/>
</dbReference>
<keyword evidence="2" id="KW-0285">Flavoprotein</keyword>
<evidence type="ECO:0000256" key="2">
    <source>
        <dbReference type="ARBA" id="ARBA00022630"/>
    </source>
</evidence>
<reference evidence="7" key="1">
    <citation type="journal article" date="2020" name="Stud. Mycol.">
        <title>101 Dothideomycetes genomes: a test case for predicting lifestyles and emergence of pathogens.</title>
        <authorList>
            <person name="Haridas S."/>
            <person name="Albert R."/>
            <person name="Binder M."/>
            <person name="Bloem J."/>
            <person name="Labutti K."/>
            <person name="Salamov A."/>
            <person name="Andreopoulos B."/>
            <person name="Baker S."/>
            <person name="Barry K."/>
            <person name="Bills G."/>
            <person name="Bluhm B."/>
            <person name="Cannon C."/>
            <person name="Castanera R."/>
            <person name="Culley D."/>
            <person name="Daum C."/>
            <person name="Ezra D."/>
            <person name="Gonzalez J."/>
            <person name="Henrissat B."/>
            <person name="Kuo A."/>
            <person name="Liang C."/>
            <person name="Lipzen A."/>
            <person name="Lutzoni F."/>
            <person name="Magnuson J."/>
            <person name="Mondo S."/>
            <person name="Nolan M."/>
            <person name="Ohm R."/>
            <person name="Pangilinan J."/>
            <person name="Park H.-J."/>
            <person name="Ramirez L."/>
            <person name="Alfaro M."/>
            <person name="Sun H."/>
            <person name="Tritt A."/>
            <person name="Yoshinaga Y."/>
            <person name="Zwiers L.-H."/>
            <person name="Turgeon B."/>
            <person name="Goodwin S."/>
            <person name="Spatafora J."/>
            <person name="Crous P."/>
            <person name="Grigoriev I."/>
        </authorList>
    </citation>
    <scope>NUCLEOTIDE SEQUENCE</scope>
    <source>
        <strain evidence="7">CBS 260.36</strain>
    </source>
</reference>
<dbReference type="GO" id="GO:0071949">
    <property type="term" value="F:FAD binding"/>
    <property type="evidence" value="ECO:0007669"/>
    <property type="project" value="InterPro"/>
</dbReference>
<dbReference type="InterPro" id="IPR002938">
    <property type="entry name" value="FAD-bd"/>
</dbReference>
<keyword evidence="4" id="KW-0560">Oxidoreductase</keyword>
<dbReference type="FunFam" id="2.40.400.10:FF:000001">
    <property type="entry name" value="FAD binding domain protein"/>
    <property type="match status" value="1"/>
</dbReference>
<evidence type="ECO:0000256" key="1">
    <source>
        <dbReference type="ARBA" id="ARBA00007992"/>
    </source>
</evidence>
<evidence type="ECO:0000313" key="8">
    <source>
        <dbReference type="Proteomes" id="UP000799439"/>
    </source>
</evidence>
<dbReference type="PANTHER" id="PTHR13789">
    <property type="entry name" value="MONOOXYGENASE"/>
    <property type="match status" value="1"/>
</dbReference>
<keyword evidence="3" id="KW-0274">FAD</keyword>
<dbReference type="PANTHER" id="PTHR13789:SF261">
    <property type="entry name" value="HYDROXYLASE, PUTATIVE (AFU_ORTHOLOGUE AFUA_7G00590)-RELATED"/>
    <property type="match status" value="1"/>
</dbReference>
<dbReference type="SUPFAM" id="SSF51905">
    <property type="entry name" value="FAD/NAD(P)-binding domain"/>
    <property type="match status" value="1"/>
</dbReference>
<dbReference type="OrthoDB" id="1047367at2759"/>
<dbReference type="AlphaFoldDB" id="A0A9P4MT94"/>
<dbReference type="PRINTS" id="PR00420">
    <property type="entry name" value="RNGMNOXGNASE"/>
</dbReference>
<protein>
    <submittedName>
        <fullName evidence="7">FAD binding domain protein</fullName>
    </submittedName>
</protein>